<evidence type="ECO:0000256" key="1">
    <source>
        <dbReference type="ARBA" id="ARBA00023125"/>
    </source>
</evidence>
<dbReference type="Gene3D" id="1.10.260.40">
    <property type="entry name" value="lambda repressor-like DNA-binding domains"/>
    <property type="match status" value="1"/>
</dbReference>
<dbReference type="InterPro" id="IPR001387">
    <property type="entry name" value="Cro/C1-type_HTH"/>
</dbReference>
<dbReference type="PROSITE" id="PS50943">
    <property type="entry name" value="HTH_CROC1"/>
    <property type="match status" value="1"/>
</dbReference>
<dbReference type="Proteomes" id="UP000258927">
    <property type="component" value="Chromosome"/>
</dbReference>
<dbReference type="InterPro" id="IPR050807">
    <property type="entry name" value="TransReg_Diox_bact_type"/>
</dbReference>
<dbReference type="Pfam" id="PF07883">
    <property type="entry name" value="Cupin_2"/>
    <property type="match status" value="1"/>
</dbReference>
<accession>A0A2R4MCB5</accession>
<gene>
    <name evidence="3" type="ORF">MXMO3_01147</name>
</gene>
<evidence type="ECO:0000313" key="3">
    <source>
        <dbReference type="EMBL" id="AVX03678.1"/>
    </source>
</evidence>
<dbReference type="CDD" id="cd02209">
    <property type="entry name" value="cupin_XRE_C"/>
    <property type="match status" value="1"/>
</dbReference>
<dbReference type="SUPFAM" id="SSF51182">
    <property type="entry name" value="RmlC-like cupins"/>
    <property type="match status" value="1"/>
</dbReference>
<dbReference type="Pfam" id="PF01381">
    <property type="entry name" value="HTH_3"/>
    <property type="match status" value="1"/>
</dbReference>
<dbReference type="GO" id="GO:0003700">
    <property type="term" value="F:DNA-binding transcription factor activity"/>
    <property type="evidence" value="ECO:0007669"/>
    <property type="project" value="TreeGrafter"/>
</dbReference>
<sequence length="207" mass="22511">MATDPSRRPNFEDLKVGAQVKAFRKAKKYSLSELARITSISEATLSRVENEQTPVSAHNLYILSQALDVDITAFFEAAAQPMRTGVRSISRAGEQPPIETARYVAEVLSTDLANKKMHPAVNTVTKRSLEEAGGLASHAGEEFLYVLEGQLILYTDFYSPTLLNQGDSIYFDGSMAHAYVAGGDGPAKILVVTNIDGKSEGFINEHS</sequence>
<evidence type="ECO:0000259" key="2">
    <source>
        <dbReference type="PROSITE" id="PS50943"/>
    </source>
</evidence>
<dbReference type="InterPro" id="IPR014710">
    <property type="entry name" value="RmlC-like_jellyroll"/>
</dbReference>
<dbReference type="STRING" id="1122213.GCA_000423365_01649"/>
<dbReference type="SMART" id="SM00530">
    <property type="entry name" value="HTH_XRE"/>
    <property type="match status" value="1"/>
</dbReference>
<dbReference type="InterPro" id="IPR011051">
    <property type="entry name" value="RmlC_Cupin_sf"/>
</dbReference>
<organism evidence="3 4">
    <name type="scientific">Maritalea myrionectae</name>
    <dbReference type="NCBI Taxonomy" id="454601"/>
    <lineage>
        <taxon>Bacteria</taxon>
        <taxon>Pseudomonadati</taxon>
        <taxon>Pseudomonadota</taxon>
        <taxon>Alphaproteobacteria</taxon>
        <taxon>Hyphomicrobiales</taxon>
        <taxon>Devosiaceae</taxon>
        <taxon>Maritalea</taxon>
    </lineage>
</organism>
<keyword evidence="1" id="KW-0238">DNA-binding</keyword>
<dbReference type="KEGG" id="mmyr:MXMO3_01147"/>
<dbReference type="EMBL" id="CP021330">
    <property type="protein sequence ID" value="AVX03678.1"/>
    <property type="molecule type" value="Genomic_DNA"/>
</dbReference>
<dbReference type="SUPFAM" id="SSF47413">
    <property type="entry name" value="lambda repressor-like DNA-binding domains"/>
    <property type="match status" value="1"/>
</dbReference>
<feature type="domain" description="HTH cro/C1-type" evidence="2">
    <location>
        <begin position="20"/>
        <end position="74"/>
    </location>
</feature>
<dbReference type="Gene3D" id="2.60.120.10">
    <property type="entry name" value="Jelly Rolls"/>
    <property type="match status" value="1"/>
</dbReference>
<evidence type="ECO:0000313" key="4">
    <source>
        <dbReference type="Proteomes" id="UP000258927"/>
    </source>
</evidence>
<dbReference type="GO" id="GO:0003677">
    <property type="term" value="F:DNA binding"/>
    <property type="evidence" value="ECO:0007669"/>
    <property type="project" value="UniProtKB-KW"/>
</dbReference>
<dbReference type="AlphaFoldDB" id="A0A2R4MCB5"/>
<dbReference type="GO" id="GO:0005829">
    <property type="term" value="C:cytosol"/>
    <property type="evidence" value="ECO:0007669"/>
    <property type="project" value="TreeGrafter"/>
</dbReference>
<proteinExistence type="predicted"/>
<dbReference type="CDD" id="cd00093">
    <property type="entry name" value="HTH_XRE"/>
    <property type="match status" value="1"/>
</dbReference>
<protein>
    <recommendedName>
        <fullName evidence="2">HTH cro/C1-type domain-containing protein</fullName>
    </recommendedName>
</protein>
<dbReference type="PANTHER" id="PTHR46797:SF20">
    <property type="entry name" value="BLR4304 PROTEIN"/>
    <property type="match status" value="1"/>
</dbReference>
<dbReference type="RefSeq" id="WP_051213563.1">
    <property type="nucleotide sequence ID" value="NZ_CP021330.1"/>
</dbReference>
<dbReference type="InterPro" id="IPR010982">
    <property type="entry name" value="Lambda_DNA-bd_dom_sf"/>
</dbReference>
<keyword evidence="4" id="KW-1185">Reference proteome</keyword>
<dbReference type="PANTHER" id="PTHR46797">
    <property type="entry name" value="HTH-TYPE TRANSCRIPTIONAL REGULATOR"/>
    <property type="match status" value="1"/>
</dbReference>
<reference evidence="3 4" key="1">
    <citation type="submission" date="2017-05" db="EMBL/GenBank/DDBJ databases">
        <title>Genome Analysis of Maritalea myrionectae HL2708#5.</title>
        <authorList>
            <consortium name="Cotde Inc.-PKNU"/>
            <person name="Jang D."/>
            <person name="Oh H.-M."/>
        </authorList>
    </citation>
    <scope>NUCLEOTIDE SEQUENCE [LARGE SCALE GENOMIC DNA]</scope>
    <source>
        <strain evidence="3 4">HL2708#5</strain>
    </source>
</reference>
<name>A0A2R4MCB5_9HYPH</name>
<dbReference type="InterPro" id="IPR013096">
    <property type="entry name" value="Cupin_2"/>
</dbReference>